<evidence type="ECO:0000313" key="2">
    <source>
        <dbReference type="EMBL" id="HIW11374.1"/>
    </source>
</evidence>
<dbReference type="PANTHER" id="PTHR46832">
    <property type="entry name" value="5'-METHYLTHIOADENOSINE/S-ADENOSYLHOMOCYSTEINE NUCLEOSIDASE"/>
    <property type="match status" value="1"/>
</dbReference>
<dbReference type="SUPFAM" id="SSF53167">
    <property type="entry name" value="Purine and uridine phosphorylases"/>
    <property type="match status" value="1"/>
</dbReference>
<dbReference type="AlphaFoldDB" id="A0A9D1TZK9"/>
<sequence>MNPTLAILTATELEQRPLRASLDHLSSRFSLVWHVGGMGAGATAESVMRLVHNHRPAWLVQAGIAGTLSEEVEVTESVLVASDYQADLGAWRPETERFEPFTVAESAVVRCPYTSPLETSFRTVAARSVNCACSPLIPHGAAMVETMEGAAFFRACQNAGVPFLQLRTISNRVGEPRDQWRIPEALDQLSQDLYRLVTMLSDYPL</sequence>
<organism evidence="2 3">
    <name type="scientific">Candidatus Rikenella faecigallinarum</name>
    <dbReference type="NCBI Taxonomy" id="2838745"/>
    <lineage>
        <taxon>Bacteria</taxon>
        <taxon>Pseudomonadati</taxon>
        <taxon>Bacteroidota</taxon>
        <taxon>Bacteroidia</taxon>
        <taxon>Bacteroidales</taxon>
        <taxon>Rikenellaceae</taxon>
        <taxon>Rikenella</taxon>
    </lineage>
</organism>
<feature type="domain" description="Nucleoside phosphorylase" evidence="1">
    <location>
        <begin position="140"/>
        <end position="198"/>
    </location>
</feature>
<protein>
    <recommendedName>
        <fullName evidence="1">Nucleoside phosphorylase domain-containing protein</fullName>
    </recommendedName>
</protein>
<dbReference type="GO" id="GO:0008782">
    <property type="term" value="F:adenosylhomocysteine nucleosidase activity"/>
    <property type="evidence" value="ECO:0007669"/>
    <property type="project" value="TreeGrafter"/>
</dbReference>
<gene>
    <name evidence="2" type="ORF">H9888_07760</name>
</gene>
<dbReference type="Gene3D" id="3.40.50.1580">
    <property type="entry name" value="Nucleoside phosphorylase domain"/>
    <property type="match status" value="1"/>
</dbReference>
<dbReference type="GO" id="GO:0005829">
    <property type="term" value="C:cytosol"/>
    <property type="evidence" value="ECO:0007669"/>
    <property type="project" value="TreeGrafter"/>
</dbReference>
<evidence type="ECO:0000259" key="1">
    <source>
        <dbReference type="Pfam" id="PF01048"/>
    </source>
</evidence>
<accession>A0A9D1TZK9</accession>
<dbReference type="InterPro" id="IPR000845">
    <property type="entry name" value="Nucleoside_phosphorylase_d"/>
</dbReference>
<dbReference type="GO" id="GO:0009116">
    <property type="term" value="P:nucleoside metabolic process"/>
    <property type="evidence" value="ECO:0007669"/>
    <property type="project" value="InterPro"/>
</dbReference>
<comment type="caution">
    <text evidence="2">The sequence shown here is derived from an EMBL/GenBank/DDBJ whole genome shotgun (WGS) entry which is preliminary data.</text>
</comment>
<dbReference type="EMBL" id="DXHL01000035">
    <property type="protein sequence ID" value="HIW11374.1"/>
    <property type="molecule type" value="Genomic_DNA"/>
</dbReference>
<dbReference type="PANTHER" id="PTHR46832:SF1">
    <property type="entry name" value="5'-METHYLTHIOADENOSINE_S-ADENOSYLHOMOCYSTEINE NUCLEOSIDASE"/>
    <property type="match status" value="1"/>
</dbReference>
<evidence type="ECO:0000313" key="3">
    <source>
        <dbReference type="Proteomes" id="UP000823926"/>
    </source>
</evidence>
<dbReference type="Pfam" id="PF01048">
    <property type="entry name" value="PNP_UDP_1"/>
    <property type="match status" value="1"/>
</dbReference>
<name>A0A9D1TZK9_9BACT</name>
<proteinExistence type="predicted"/>
<dbReference type="GO" id="GO:0019284">
    <property type="term" value="P:L-methionine salvage from S-adenosylmethionine"/>
    <property type="evidence" value="ECO:0007669"/>
    <property type="project" value="TreeGrafter"/>
</dbReference>
<reference evidence="2" key="1">
    <citation type="journal article" date="2021" name="PeerJ">
        <title>Extensive microbial diversity within the chicken gut microbiome revealed by metagenomics and culture.</title>
        <authorList>
            <person name="Gilroy R."/>
            <person name="Ravi A."/>
            <person name="Getino M."/>
            <person name="Pursley I."/>
            <person name="Horton D.L."/>
            <person name="Alikhan N.F."/>
            <person name="Baker D."/>
            <person name="Gharbi K."/>
            <person name="Hall N."/>
            <person name="Watson M."/>
            <person name="Adriaenssens E.M."/>
            <person name="Foster-Nyarko E."/>
            <person name="Jarju S."/>
            <person name="Secka A."/>
            <person name="Antonio M."/>
            <person name="Oren A."/>
            <person name="Chaudhuri R.R."/>
            <person name="La Ragione R."/>
            <person name="Hildebrand F."/>
            <person name="Pallen M.J."/>
        </authorList>
    </citation>
    <scope>NUCLEOTIDE SEQUENCE</scope>
    <source>
        <strain evidence="2">ChiBcec15-1070</strain>
    </source>
</reference>
<dbReference type="Proteomes" id="UP000823926">
    <property type="component" value="Unassembled WGS sequence"/>
</dbReference>
<reference evidence="2" key="2">
    <citation type="submission" date="2021-04" db="EMBL/GenBank/DDBJ databases">
        <authorList>
            <person name="Gilroy R."/>
        </authorList>
    </citation>
    <scope>NUCLEOTIDE SEQUENCE</scope>
    <source>
        <strain evidence="2">ChiBcec15-1070</strain>
    </source>
</reference>
<dbReference type="GO" id="GO:0008930">
    <property type="term" value="F:methylthioadenosine nucleosidase activity"/>
    <property type="evidence" value="ECO:0007669"/>
    <property type="project" value="TreeGrafter"/>
</dbReference>
<dbReference type="InterPro" id="IPR035994">
    <property type="entry name" value="Nucleoside_phosphorylase_sf"/>
</dbReference>